<name>A0A453AP31_AEGTS</name>
<dbReference type="Pfam" id="PF01909">
    <property type="entry name" value="NTP_transf_2"/>
    <property type="match status" value="1"/>
</dbReference>
<sequence>PTEEAERRRHKVIDYAKNLIGTTFGCEVFPFGSVPLKTYLPDGDVDITIITNTNLDDSFVQDVCCLLAAEQSSDDAEFALRDIQVINAK</sequence>
<evidence type="ECO:0000313" key="2">
    <source>
        <dbReference type="EnsemblPlants" id="AET2Gv20213100.6"/>
    </source>
</evidence>
<dbReference type="InterPro" id="IPR002934">
    <property type="entry name" value="Polymerase_NTP_transf_dom"/>
</dbReference>
<dbReference type="Gramene" id="AET2Gv20213100.6">
    <property type="protein sequence ID" value="AET2Gv20213100.6"/>
    <property type="gene ID" value="AET2Gv20213100"/>
</dbReference>
<protein>
    <recommendedName>
        <fullName evidence="1">Polymerase nucleotidyl transferase domain-containing protein</fullName>
    </recommendedName>
</protein>
<reference evidence="2" key="3">
    <citation type="journal article" date="2017" name="Nature">
        <title>Genome sequence of the progenitor of the wheat D genome Aegilops tauschii.</title>
        <authorList>
            <person name="Luo M.C."/>
            <person name="Gu Y.Q."/>
            <person name="Puiu D."/>
            <person name="Wang H."/>
            <person name="Twardziok S.O."/>
            <person name="Deal K.R."/>
            <person name="Huo N."/>
            <person name="Zhu T."/>
            <person name="Wang L."/>
            <person name="Wang Y."/>
            <person name="McGuire P.E."/>
            <person name="Liu S."/>
            <person name="Long H."/>
            <person name="Ramasamy R.K."/>
            <person name="Rodriguez J.C."/>
            <person name="Van S.L."/>
            <person name="Yuan L."/>
            <person name="Wang Z."/>
            <person name="Xia Z."/>
            <person name="Xiao L."/>
            <person name="Anderson O.D."/>
            <person name="Ouyang S."/>
            <person name="Liang Y."/>
            <person name="Zimin A.V."/>
            <person name="Pertea G."/>
            <person name="Qi P."/>
            <person name="Bennetzen J.L."/>
            <person name="Dai X."/>
            <person name="Dawson M.W."/>
            <person name="Muller H.G."/>
            <person name="Kugler K."/>
            <person name="Rivarola-Duarte L."/>
            <person name="Spannagl M."/>
            <person name="Mayer K.F.X."/>
            <person name="Lu F.H."/>
            <person name="Bevan M.W."/>
            <person name="Leroy P."/>
            <person name="Li P."/>
            <person name="You F.M."/>
            <person name="Sun Q."/>
            <person name="Liu Z."/>
            <person name="Lyons E."/>
            <person name="Wicker T."/>
            <person name="Salzberg S.L."/>
            <person name="Devos K.M."/>
            <person name="Dvorak J."/>
        </authorList>
    </citation>
    <scope>NUCLEOTIDE SEQUENCE [LARGE SCALE GENOMIC DNA]</scope>
    <source>
        <strain evidence="2">cv. AL8/78</strain>
    </source>
</reference>
<dbReference type="InterPro" id="IPR058921">
    <property type="entry name" value="PAP/OAS1-rel"/>
</dbReference>
<dbReference type="AlphaFoldDB" id="A0A453AP31"/>
<evidence type="ECO:0000313" key="3">
    <source>
        <dbReference type="Proteomes" id="UP000015105"/>
    </source>
</evidence>
<dbReference type="GO" id="GO:0016779">
    <property type="term" value="F:nucleotidyltransferase activity"/>
    <property type="evidence" value="ECO:0007669"/>
    <property type="project" value="InterPro"/>
</dbReference>
<feature type="domain" description="Polymerase nucleotidyl transferase" evidence="1">
    <location>
        <begin position="26"/>
        <end position="56"/>
    </location>
</feature>
<reference evidence="3" key="1">
    <citation type="journal article" date="2014" name="Science">
        <title>Ancient hybridizations among the ancestral genomes of bread wheat.</title>
        <authorList>
            <consortium name="International Wheat Genome Sequencing Consortium,"/>
            <person name="Marcussen T."/>
            <person name="Sandve S.R."/>
            <person name="Heier L."/>
            <person name="Spannagl M."/>
            <person name="Pfeifer M."/>
            <person name="Jakobsen K.S."/>
            <person name="Wulff B.B."/>
            <person name="Steuernagel B."/>
            <person name="Mayer K.F."/>
            <person name="Olsen O.A."/>
        </authorList>
    </citation>
    <scope>NUCLEOTIDE SEQUENCE [LARGE SCALE GENOMIC DNA]</scope>
    <source>
        <strain evidence="3">cv. AL8/78</strain>
    </source>
</reference>
<dbReference type="PANTHER" id="PTHR45979:SF15">
    <property type="entry name" value="POLYMERASE NUCLEOTIDYL TRANSFERASE DOMAIN-CONTAINING PROTEIN"/>
    <property type="match status" value="1"/>
</dbReference>
<dbReference type="InterPro" id="IPR043519">
    <property type="entry name" value="NT_sf"/>
</dbReference>
<accession>A0A453AP31</accession>
<evidence type="ECO:0000259" key="1">
    <source>
        <dbReference type="Pfam" id="PF01909"/>
    </source>
</evidence>
<reference evidence="2" key="5">
    <citation type="journal article" date="2021" name="G3 (Bethesda)">
        <title>Aegilops tauschii genome assembly Aet v5.0 features greater sequence contiguity and improved annotation.</title>
        <authorList>
            <person name="Wang L."/>
            <person name="Zhu T."/>
            <person name="Rodriguez J.C."/>
            <person name="Deal K.R."/>
            <person name="Dubcovsky J."/>
            <person name="McGuire P.E."/>
            <person name="Lux T."/>
            <person name="Spannagl M."/>
            <person name="Mayer K.F.X."/>
            <person name="Baldrich P."/>
            <person name="Meyers B.C."/>
            <person name="Huo N."/>
            <person name="Gu Y.Q."/>
            <person name="Zhou H."/>
            <person name="Devos K.M."/>
            <person name="Bennetzen J.L."/>
            <person name="Unver T."/>
            <person name="Budak H."/>
            <person name="Gulick P.J."/>
            <person name="Galiba G."/>
            <person name="Kalapos B."/>
            <person name="Nelson D.R."/>
            <person name="Li P."/>
            <person name="You F.M."/>
            <person name="Luo M.C."/>
            <person name="Dvorak J."/>
        </authorList>
    </citation>
    <scope>NUCLEOTIDE SEQUENCE [LARGE SCALE GENOMIC DNA]</scope>
    <source>
        <strain evidence="2">cv. AL8/78</strain>
    </source>
</reference>
<dbReference type="Proteomes" id="UP000015105">
    <property type="component" value="Chromosome 2D"/>
</dbReference>
<dbReference type="PANTHER" id="PTHR45979">
    <property type="entry name" value="PAP/OAS1 SUBSTRATE-BINDING DOMAIN SUPERFAMILY"/>
    <property type="match status" value="1"/>
</dbReference>
<dbReference type="SUPFAM" id="SSF81301">
    <property type="entry name" value="Nucleotidyltransferase"/>
    <property type="match status" value="1"/>
</dbReference>
<proteinExistence type="predicted"/>
<dbReference type="EnsemblPlants" id="AET2Gv20213100.6">
    <property type="protein sequence ID" value="AET2Gv20213100.6"/>
    <property type="gene ID" value="AET2Gv20213100"/>
</dbReference>
<reference evidence="2" key="4">
    <citation type="submission" date="2019-03" db="UniProtKB">
        <authorList>
            <consortium name="EnsemblPlants"/>
        </authorList>
    </citation>
    <scope>IDENTIFICATION</scope>
</reference>
<reference evidence="3" key="2">
    <citation type="journal article" date="2017" name="Nat. Plants">
        <title>The Aegilops tauschii genome reveals multiple impacts of transposons.</title>
        <authorList>
            <person name="Zhao G."/>
            <person name="Zou C."/>
            <person name="Li K."/>
            <person name="Wang K."/>
            <person name="Li T."/>
            <person name="Gao L."/>
            <person name="Zhang X."/>
            <person name="Wang H."/>
            <person name="Yang Z."/>
            <person name="Liu X."/>
            <person name="Jiang W."/>
            <person name="Mao L."/>
            <person name="Kong X."/>
            <person name="Jiao Y."/>
            <person name="Jia J."/>
        </authorList>
    </citation>
    <scope>NUCLEOTIDE SEQUENCE [LARGE SCALE GENOMIC DNA]</scope>
    <source>
        <strain evidence="3">cv. AL8/78</strain>
    </source>
</reference>
<dbReference type="Gene3D" id="3.30.460.10">
    <property type="entry name" value="Beta Polymerase, domain 2"/>
    <property type="match status" value="1"/>
</dbReference>
<keyword evidence="3" id="KW-1185">Reference proteome</keyword>
<organism evidence="2 3">
    <name type="scientific">Aegilops tauschii subsp. strangulata</name>
    <name type="common">Goatgrass</name>
    <dbReference type="NCBI Taxonomy" id="200361"/>
    <lineage>
        <taxon>Eukaryota</taxon>
        <taxon>Viridiplantae</taxon>
        <taxon>Streptophyta</taxon>
        <taxon>Embryophyta</taxon>
        <taxon>Tracheophyta</taxon>
        <taxon>Spermatophyta</taxon>
        <taxon>Magnoliopsida</taxon>
        <taxon>Liliopsida</taxon>
        <taxon>Poales</taxon>
        <taxon>Poaceae</taxon>
        <taxon>BOP clade</taxon>
        <taxon>Pooideae</taxon>
        <taxon>Triticodae</taxon>
        <taxon>Triticeae</taxon>
        <taxon>Triticinae</taxon>
        <taxon>Aegilops</taxon>
    </lineage>
</organism>